<protein>
    <recommendedName>
        <fullName evidence="5">Tetratricopeptide repeat protein</fullName>
    </recommendedName>
</protein>
<accession>A0A5P3MSX9</accession>
<dbReference type="OrthoDB" id="8606932at2"/>
<feature type="chain" id="PRO_5030565852" description="Tetratricopeptide repeat protein" evidence="2">
    <location>
        <begin position="18"/>
        <end position="253"/>
    </location>
</feature>
<evidence type="ECO:0000256" key="2">
    <source>
        <dbReference type="SAM" id="SignalP"/>
    </source>
</evidence>
<dbReference type="SUPFAM" id="SSF48452">
    <property type="entry name" value="TPR-like"/>
    <property type="match status" value="1"/>
</dbReference>
<sequence>MTKTHATLLLLSTFALTACVTATQPRNVQAVQDNEDSFVLPDIPAEPLPAAGIPYPQLDKQTQIDQIGIQVARLEREIELLNTRIQQIERRNTPKRTAAKPATSNRLNDAKLKNNYLANGGATVAEADSVAQNEIRLYNQALKFYQRGNFTAAAAVLRGADGGNGSEAARRNMYLLLQSQQRMGNCESVIEIGGRYANRFKGTAQAPDALYSIGQCQYRMQQKDIARNTWRKLIQTYPDSTAAKRAAAAVRQR</sequence>
<dbReference type="AlphaFoldDB" id="A0A5P3MSX9"/>
<dbReference type="Gene3D" id="1.25.40.10">
    <property type="entry name" value="Tetratricopeptide repeat domain"/>
    <property type="match status" value="1"/>
</dbReference>
<dbReference type="EMBL" id="CP031699">
    <property type="protein sequence ID" value="QEY24717.1"/>
    <property type="molecule type" value="Genomic_DNA"/>
</dbReference>
<evidence type="ECO:0000313" key="4">
    <source>
        <dbReference type="Proteomes" id="UP000325536"/>
    </source>
</evidence>
<reference evidence="3 4" key="1">
    <citation type="submission" date="2018-08" db="EMBL/GenBank/DDBJ databases">
        <title>Neisseria animalis ATCC 49930 complete genome.</title>
        <authorList>
            <person name="Veseli I.A."/>
            <person name="Mascarenhas dos Santos A.C."/>
            <person name="Buttler R."/>
            <person name="Pombert J.-F."/>
        </authorList>
    </citation>
    <scope>NUCLEOTIDE SEQUENCE [LARGE SCALE GENOMIC DNA]</scope>
    <source>
        <strain evidence="3 4">ATCC 49930</strain>
    </source>
</reference>
<dbReference type="PROSITE" id="PS51257">
    <property type="entry name" value="PROKAR_LIPOPROTEIN"/>
    <property type="match status" value="1"/>
</dbReference>
<evidence type="ECO:0008006" key="5">
    <source>
        <dbReference type="Google" id="ProtNLM"/>
    </source>
</evidence>
<dbReference type="Pfam" id="PF13174">
    <property type="entry name" value="TPR_6"/>
    <property type="match status" value="1"/>
</dbReference>
<dbReference type="InterPro" id="IPR011990">
    <property type="entry name" value="TPR-like_helical_dom_sf"/>
</dbReference>
<evidence type="ECO:0000256" key="1">
    <source>
        <dbReference type="SAM" id="Coils"/>
    </source>
</evidence>
<dbReference type="InterPro" id="IPR019734">
    <property type="entry name" value="TPR_rpt"/>
</dbReference>
<dbReference type="KEGG" id="naq:D0T90_09780"/>
<feature type="coiled-coil region" evidence="1">
    <location>
        <begin position="64"/>
        <end position="91"/>
    </location>
</feature>
<organism evidence="3 4">
    <name type="scientific">Neisseria animalis</name>
    <dbReference type="NCBI Taxonomy" id="492"/>
    <lineage>
        <taxon>Bacteria</taxon>
        <taxon>Pseudomonadati</taxon>
        <taxon>Pseudomonadota</taxon>
        <taxon>Betaproteobacteria</taxon>
        <taxon>Neisseriales</taxon>
        <taxon>Neisseriaceae</taxon>
        <taxon>Neisseria</taxon>
    </lineage>
</organism>
<keyword evidence="1" id="KW-0175">Coiled coil</keyword>
<proteinExistence type="predicted"/>
<dbReference type="Proteomes" id="UP000325536">
    <property type="component" value="Chromosome"/>
</dbReference>
<dbReference type="RefSeq" id="WP_123796159.1">
    <property type="nucleotide sequence ID" value="NZ_CP031699.1"/>
</dbReference>
<keyword evidence="4" id="KW-1185">Reference proteome</keyword>
<gene>
    <name evidence="3" type="ORF">D0T90_09780</name>
</gene>
<evidence type="ECO:0000313" key="3">
    <source>
        <dbReference type="EMBL" id="QEY24717.1"/>
    </source>
</evidence>
<keyword evidence="2" id="KW-0732">Signal</keyword>
<feature type="signal peptide" evidence="2">
    <location>
        <begin position="1"/>
        <end position="17"/>
    </location>
</feature>
<name>A0A5P3MSX9_NEIAN</name>